<feature type="region of interest" description="Disordered" evidence="1">
    <location>
        <begin position="84"/>
        <end position="106"/>
    </location>
</feature>
<dbReference type="EMBL" id="HBUE01113763">
    <property type="protein sequence ID" value="CAG6489919.1"/>
    <property type="molecule type" value="Transcribed_RNA"/>
</dbReference>
<reference evidence="2" key="1">
    <citation type="submission" date="2021-05" db="EMBL/GenBank/DDBJ databases">
        <authorList>
            <person name="Alioto T."/>
            <person name="Alioto T."/>
            <person name="Gomez Garrido J."/>
        </authorList>
    </citation>
    <scope>NUCLEOTIDE SEQUENCE</scope>
</reference>
<evidence type="ECO:0000313" key="2">
    <source>
        <dbReference type="EMBL" id="CAG6489919.1"/>
    </source>
</evidence>
<dbReference type="AlphaFoldDB" id="A0A8D8CBW2"/>
<organism evidence="2">
    <name type="scientific">Culex pipiens</name>
    <name type="common">House mosquito</name>
    <dbReference type="NCBI Taxonomy" id="7175"/>
    <lineage>
        <taxon>Eukaryota</taxon>
        <taxon>Metazoa</taxon>
        <taxon>Ecdysozoa</taxon>
        <taxon>Arthropoda</taxon>
        <taxon>Hexapoda</taxon>
        <taxon>Insecta</taxon>
        <taxon>Pterygota</taxon>
        <taxon>Neoptera</taxon>
        <taxon>Endopterygota</taxon>
        <taxon>Diptera</taxon>
        <taxon>Nematocera</taxon>
        <taxon>Culicoidea</taxon>
        <taxon>Culicidae</taxon>
        <taxon>Culicinae</taxon>
        <taxon>Culicini</taxon>
        <taxon>Culex</taxon>
        <taxon>Culex</taxon>
    </lineage>
</organism>
<protein>
    <submittedName>
        <fullName evidence="2">(northern house mosquito) hypothetical protein</fullName>
    </submittedName>
</protein>
<proteinExistence type="predicted"/>
<feature type="compositionally biased region" description="Basic and acidic residues" evidence="1">
    <location>
        <begin position="96"/>
        <end position="106"/>
    </location>
</feature>
<evidence type="ECO:0000256" key="1">
    <source>
        <dbReference type="SAM" id="MobiDB-lite"/>
    </source>
</evidence>
<sequence>MHGRDNRYRDVTCYSSSRSLVSLPEMLTAGMVFRCFAFGHHRSAAPDANVPRQRIVVLSGEAEFSATAVDRPRGEFLIRTAAGTRSENVEECTEDAFSRPDQTKES</sequence>
<name>A0A8D8CBW2_CULPI</name>
<accession>A0A8D8CBW2</accession>